<dbReference type="KEGG" id="dfc:DFI_15820"/>
<protein>
    <submittedName>
        <fullName evidence="2">Uncharacterized protein</fullName>
    </submittedName>
</protein>
<evidence type="ECO:0000313" key="3">
    <source>
        <dbReference type="Proteomes" id="UP000259030"/>
    </source>
</evidence>
<accession>A0A221T186</accession>
<evidence type="ECO:0000313" key="2">
    <source>
        <dbReference type="EMBL" id="ASN82636.1"/>
    </source>
</evidence>
<sequence>MILNRLAREHFPHLPPSEGRAAVIRLLDALDRDTLAAARVERHHGTGRSPIRESGGVAARSG</sequence>
<keyword evidence="3" id="KW-1185">Reference proteome</keyword>
<reference evidence="2 3" key="1">
    <citation type="submission" date="2017-05" db="EMBL/GenBank/DDBJ databases">
        <title>The complete genome sequence of Deinococcus ficus isolated from the rhizosphere of the Ficus religiosa L. in Taiwan.</title>
        <authorList>
            <person name="Wu K.-M."/>
            <person name="Liao T.-L."/>
            <person name="Liu Y.-M."/>
            <person name="Young C.-C."/>
            <person name="Tsai S.-F."/>
        </authorList>
    </citation>
    <scope>NUCLEOTIDE SEQUENCE [LARGE SCALE GENOMIC DNA]</scope>
    <source>
        <strain evidence="2 3">CC-FR2-10</strain>
        <plasmid evidence="3">pdfi1</plasmid>
    </source>
</reference>
<dbReference type="RefSeq" id="WP_118376002.1">
    <property type="nucleotide sequence ID" value="NZ_CP021082.1"/>
</dbReference>
<gene>
    <name evidence="2" type="ORF">DFI_15820</name>
</gene>
<dbReference type="AlphaFoldDB" id="A0A221T186"/>
<organism evidence="2 3">
    <name type="scientific">Deinococcus ficus</name>
    <dbReference type="NCBI Taxonomy" id="317577"/>
    <lineage>
        <taxon>Bacteria</taxon>
        <taxon>Thermotogati</taxon>
        <taxon>Deinococcota</taxon>
        <taxon>Deinococci</taxon>
        <taxon>Deinococcales</taxon>
        <taxon>Deinococcaceae</taxon>
        <taxon>Deinococcus</taxon>
    </lineage>
</organism>
<dbReference type="EMBL" id="CP021082">
    <property type="protein sequence ID" value="ASN82636.1"/>
    <property type="molecule type" value="Genomic_DNA"/>
</dbReference>
<name>A0A221T186_9DEIO</name>
<feature type="region of interest" description="Disordered" evidence="1">
    <location>
        <begin position="40"/>
        <end position="62"/>
    </location>
</feature>
<proteinExistence type="predicted"/>
<geneLocation type="plasmid" evidence="3">
    <name>pdfi1</name>
</geneLocation>
<dbReference type="Proteomes" id="UP000259030">
    <property type="component" value="Plasmid pDFI1"/>
</dbReference>
<keyword evidence="2" id="KW-0614">Plasmid</keyword>
<evidence type="ECO:0000256" key="1">
    <source>
        <dbReference type="SAM" id="MobiDB-lite"/>
    </source>
</evidence>